<organism evidence="1 2">
    <name type="scientific">Smallanthus sonchifolius</name>
    <dbReference type="NCBI Taxonomy" id="185202"/>
    <lineage>
        <taxon>Eukaryota</taxon>
        <taxon>Viridiplantae</taxon>
        <taxon>Streptophyta</taxon>
        <taxon>Embryophyta</taxon>
        <taxon>Tracheophyta</taxon>
        <taxon>Spermatophyta</taxon>
        <taxon>Magnoliopsida</taxon>
        <taxon>eudicotyledons</taxon>
        <taxon>Gunneridae</taxon>
        <taxon>Pentapetalae</taxon>
        <taxon>asterids</taxon>
        <taxon>campanulids</taxon>
        <taxon>Asterales</taxon>
        <taxon>Asteraceae</taxon>
        <taxon>Asteroideae</taxon>
        <taxon>Heliantheae alliance</taxon>
        <taxon>Millerieae</taxon>
        <taxon>Smallanthus</taxon>
    </lineage>
</organism>
<proteinExistence type="predicted"/>
<dbReference type="Proteomes" id="UP001056120">
    <property type="component" value="Linkage Group LG14"/>
</dbReference>
<evidence type="ECO:0000313" key="2">
    <source>
        <dbReference type="Proteomes" id="UP001056120"/>
    </source>
</evidence>
<name>A0ACB9GK49_9ASTR</name>
<accession>A0ACB9GK49</accession>
<protein>
    <submittedName>
        <fullName evidence="1">Uncharacterized protein</fullName>
    </submittedName>
</protein>
<gene>
    <name evidence="1" type="ORF">L1987_42543</name>
</gene>
<comment type="caution">
    <text evidence="1">The sequence shown here is derived from an EMBL/GenBank/DDBJ whole genome shotgun (WGS) entry which is preliminary data.</text>
</comment>
<sequence>MIVDRGEGSGGRGADEEDRLARSGGGEAKTSPMTDNRKAVVVEAGMNRQRHFLILSLHSLSPLYHISLEMGRCMALRSVLGTIGCGTKGKKRNTND</sequence>
<reference evidence="1 2" key="2">
    <citation type="journal article" date="2022" name="Mol. Ecol. Resour.">
        <title>The genomes of chicory, endive, great burdock and yacon provide insights into Asteraceae paleo-polyploidization history and plant inulin production.</title>
        <authorList>
            <person name="Fan W."/>
            <person name="Wang S."/>
            <person name="Wang H."/>
            <person name="Wang A."/>
            <person name="Jiang F."/>
            <person name="Liu H."/>
            <person name="Zhao H."/>
            <person name="Xu D."/>
            <person name="Zhang Y."/>
        </authorList>
    </citation>
    <scope>NUCLEOTIDE SEQUENCE [LARGE SCALE GENOMIC DNA]</scope>
    <source>
        <strain evidence="2">cv. Yunnan</strain>
        <tissue evidence="1">Leaves</tissue>
    </source>
</reference>
<evidence type="ECO:0000313" key="1">
    <source>
        <dbReference type="EMBL" id="KAI3783460.1"/>
    </source>
</evidence>
<dbReference type="EMBL" id="CM042031">
    <property type="protein sequence ID" value="KAI3783460.1"/>
    <property type="molecule type" value="Genomic_DNA"/>
</dbReference>
<reference evidence="2" key="1">
    <citation type="journal article" date="2022" name="Mol. Ecol. Resour.">
        <title>The genomes of chicory, endive, great burdock and yacon provide insights into Asteraceae palaeo-polyploidization history and plant inulin production.</title>
        <authorList>
            <person name="Fan W."/>
            <person name="Wang S."/>
            <person name="Wang H."/>
            <person name="Wang A."/>
            <person name="Jiang F."/>
            <person name="Liu H."/>
            <person name="Zhao H."/>
            <person name="Xu D."/>
            <person name="Zhang Y."/>
        </authorList>
    </citation>
    <scope>NUCLEOTIDE SEQUENCE [LARGE SCALE GENOMIC DNA]</scope>
    <source>
        <strain evidence="2">cv. Yunnan</strain>
    </source>
</reference>
<keyword evidence="2" id="KW-1185">Reference proteome</keyword>